<sequence>MNRKNIQWEKVREKNEKEYAGKIRKIREKDEAQKQRQESGIIKFTDLILVQSLKETEETLKARRQMLENEGDKKGVEKINEMLRDLGDWKDTVGDDGRIPLNMICQN</sequence>
<accession>A0A914QR09</accession>
<protein>
    <submittedName>
        <fullName evidence="2">Uncharacterized protein</fullName>
    </submittedName>
</protein>
<dbReference type="WBParaSite" id="PDA_v2.g29797.t1">
    <property type="protein sequence ID" value="PDA_v2.g29797.t1"/>
    <property type="gene ID" value="PDA_v2.g29797"/>
</dbReference>
<reference evidence="2" key="1">
    <citation type="submission" date="2022-11" db="UniProtKB">
        <authorList>
            <consortium name="WormBaseParasite"/>
        </authorList>
    </citation>
    <scope>IDENTIFICATION</scope>
</reference>
<keyword evidence="1" id="KW-1185">Reference proteome</keyword>
<dbReference type="Proteomes" id="UP000887578">
    <property type="component" value="Unplaced"/>
</dbReference>
<proteinExistence type="predicted"/>
<dbReference type="AlphaFoldDB" id="A0A914QR09"/>
<evidence type="ECO:0000313" key="1">
    <source>
        <dbReference type="Proteomes" id="UP000887578"/>
    </source>
</evidence>
<evidence type="ECO:0000313" key="2">
    <source>
        <dbReference type="WBParaSite" id="PDA_v2.g29797.t1"/>
    </source>
</evidence>
<organism evidence="1 2">
    <name type="scientific">Panagrolaimus davidi</name>
    <dbReference type="NCBI Taxonomy" id="227884"/>
    <lineage>
        <taxon>Eukaryota</taxon>
        <taxon>Metazoa</taxon>
        <taxon>Ecdysozoa</taxon>
        <taxon>Nematoda</taxon>
        <taxon>Chromadorea</taxon>
        <taxon>Rhabditida</taxon>
        <taxon>Tylenchina</taxon>
        <taxon>Panagrolaimomorpha</taxon>
        <taxon>Panagrolaimoidea</taxon>
        <taxon>Panagrolaimidae</taxon>
        <taxon>Panagrolaimus</taxon>
    </lineage>
</organism>
<name>A0A914QR09_9BILA</name>